<evidence type="ECO:0000313" key="1">
    <source>
        <dbReference type="EMBL" id="ANB77357.1"/>
    </source>
</evidence>
<dbReference type="GO" id="GO:0015074">
    <property type="term" value="P:DNA integration"/>
    <property type="evidence" value="ECO:0007669"/>
    <property type="project" value="InterPro"/>
</dbReference>
<dbReference type="Gene3D" id="1.10.443.10">
    <property type="entry name" value="Intergrase catalytic core"/>
    <property type="match status" value="1"/>
</dbReference>
<dbReference type="GO" id="GO:0003677">
    <property type="term" value="F:DNA binding"/>
    <property type="evidence" value="ECO:0007669"/>
    <property type="project" value="InterPro"/>
</dbReference>
<dbReference type="EMBL" id="CP014579">
    <property type="protein sequence ID" value="ANB77357.1"/>
    <property type="molecule type" value="Genomic_DNA"/>
</dbReference>
<dbReference type="GO" id="GO:0006310">
    <property type="term" value="P:DNA recombination"/>
    <property type="evidence" value="ECO:0007669"/>
    <property type="project" value="InterPro"/>
</dbReference>
<dbReference type="AlphaFoldDB" id="A0A167WKR3"/>
<name>A0A167WKR3_9BURK</name>
<dbReference type="STRING" id="1804984.AYM40_35365"/>
<reference evidence="1 2" key="1">
    <citation type="journal article" date="2016" name="Gene">
        <title>PacBio SMRT assembly of a complex multi-replicon genome reveals chlorocatechol degradative operon in a region of genome plasticity.</title>
        <authorList>
            <person name="Ricker N."/>
            <person name="Shen S.Y."/>
            <person name="Goordial J."/>
            <person name="Jin S."/>
            <person name="Fulthorpe R.R."/>
        </authorList>
    </citation>
    <scope>NUCLEOTIDE SEQUENCE [LARGE SCALE GENOMIC DNA]</scope>
    <source>
        <strain evidence="1 2">OLGA172</strain>
    </source>
</reference>
<proteinExistence type="predicted"/>
<accession>A0A167WKR3</accession>
<gene>
    <name evidence="1" type="ORF">AYM40_35365</name>
</gene>
<organism evidence="1 2">
    <name type="scientific">Paraburkholderia phytofirmans OLGA172</name>
    <dbReference type="NCBI Taxonomy" id="1417228"/>
    <lineage>
        <taxon>Bacteria</taxon>
        <taxon>Pseudomonadati</taxon>
        <taxon>Pseudomonadota</taxon>
        <taxon>Betaproteobacteria</taxon>
        <taxon>Burkholderiales</taxon>
        <taxon>Burkholderiaceae</taxon>
        <taxon>Paraburkholderia</taxon>
    </lineage>
</organism>
<dbReference type="InterPro" id="IPR013762">
    <property type="entry name" value="Integrase-like_cat_sf"/>
</dbReference>
<keyword evidence="2" id="KW-1185">Reference proteome</keyword>
<evidence type="ECO:0008006" key="3">
    <source>
        <dbReference type="Google" id="ProtNLM"/>
    </source>
</evidence>
<dbReference type="Proteomes" id="UP000076852">
    <property type="component" value="Chromosome 2"/>
</dbReference>
<dbReference type="KEGG" id="buz:AYM40_35365"/>
<sequence>MNSSTESLSQLISSVPLVGASAIGQPPADDTVVSRRGDGTVASRYENMIWDWTTYADRGRSSPLNFAFWRKKDPETTARAGLVREMKFLLYLVIWRRDGPPFSYRTLKQRVGLLRAIARRCESRERTIQDFLTDEGEVLEFSSDTSPGALLGLPGLLEDLATLGLEEVGYRVAGDKVQQSLRVILGQYGDSLKQVPPIPTRIYTHILSTLRQKLEDFNAVLDRFLDLTRKCYADPRLGRSKGLQNGKGKELGEAYMFTMPELLNEYGLKEYFHSNDISADVKGISNWLHTMQTVARLAIHAYSGMRNEEVSALTCDCLETSKKNGRLHYIINGITSKLTGGTPKKASWVTGNVGASAIEIAQKIASIVHAVVVGDAEEAISPGAAPLMPAISHLGFGGRLPKSDGNGLVTSVLGLSEMPRLRSSLQPLITEADLLELEHIDPHRAWRTEENFVVGTPWKLTSHQLRRSLALYAQRSGLVSLPSLRRQLQHITEEMSRYYARGSVFAENFIGDYKAHFGREWQSTQPASAALSYIKNVLLGDEVLFGAHGNWIEHRLKDNDGVVVFNRERTMRRFKKGELAYRETSIGGCTSTEKCDKLPLSWLNVECVNGCKNLVGRLPKLERVIVAQSNLVDALDPTSPGYRMEKADLEVLVSARDKVVKREFARNHRKRGGEGEMRD</sequence>
<evidence type="ECO:0000313" key="2">
    <source>
        <dbReference type="Proteomes" id="UP000076852"/>
    </source>
</evidence>
<protein>
    <recommendedName>
        <fullName evidence="3">Integrase</fullName>
    </recommendedName>
</protein>